<dbReference type="FunFam" id="3.40.50.150:FF:000009">
    <property type="entry name" value="23S rRNA (Uracil(1939)-C(5))-methyltransferase RlmD"/>
    <property type="match status" value="1"/>
</dbReference>
<dbReference type="Gene3D" id="2.40.50.140">
    <property type="entry name" value="Nucleic acid-binding proteins"/>
    <property type="match status" value="1"/>
</dbReference>
<dbReference type="PANTHER" id="PTHR11061:SF30">
    <property type="entry name" value="TRNA (URACIL(54)-C(5))-METHYLTRANSFERASE"/>
    <property type="match status" value="1"/>
</dbReference>
<evidence type="ECO:0000313" key="5">
    <source>
        <dbReference type="EMBL" id="KUG25265.1"/>
    </source>
</evidence>
<dbReference type="InterPro" id="IPR012340">
    <property type="entry name" value="NA-bd_OB-fold"/>
</dbReference>
<keyword evidence="2 5" id="KW-0808">Transferase</keyword>
<accession>A0A0W8FWQ1</accession>
<dbReference type="SUPFAM" id="SSF50249">
    <property type="entry name" value="Nucleic acid-binding proteins"/>
    <property type="match status" value="1"/>
</dbReference>
<dbReference type="CDD" id="cd02440">
    <property type="entry name" value="AdoMet_MTases"/>
    <property type="match status" value="1"/>
</dbReference>
<dbReference type="GO" id="GO:0070041">
    <property type="term" value="F:rRNA (uridine-C5-)-methyltransferase activity"/>
    <property type="evidence" value="ECO:0007669"/>
    <property type="project" value="TreeGrafter"/>
</dbReference>
<dbReference type="PROSITE" id="PS50926">
    <property type="entry name" value="TRAM"/>
    <property type="match status" value="1"/>
</dbReference>
<name>A0A0W8FWQ1_9ZZZZ</name>
<dbReference type="InterPro" id="IPR030391">
    <property type="entry name" value="MeTrfase_TrmA_CS"/>
</dbReference>
<feature type="domain" description="TRAM" evidence="4">
    <location>
        <begin position="1"/>
        <end position="64"/>
    </location>
</feature>
<dbReference type="InterPro" id="IPR029063">
    <property type="entry name" value="SAM-dependent_MTases_sf"/>
</dbReference>
<reference evidence="5" key="1">
    <citation type="journal article" date="2015" name="Proc. Natl. Acad. Sci. U.S.A.">
        <title>Networks of energetic and metabolic interactions define dynamics in microbial communities.</title>
        <authorList>
            <person name="Embree M."/>
            <person name="Liu J.K."/>
            <person name="Al-Bassam M.M."/>
            <person name="Zengler K."/>
        </authorList>
    </citation>
    <scope>NUCLEOTIDE SEQUENCE</scope>
</reference>
<dbReference type="Pfam" id="PF05958">
    <property type="entry name" value="tRNA_U5-meth_tr"/>
    <property type="match status" value="2"/>
</dbReference>
<dbReference type="Gene3D" id="3.40.50.150">
    <property type="entry name" value="Vaccinia Virus protein VP39"/>
    <property type="match status" value="1"/>
</dbReference>
<dbReference type="InterPro" id="IPR030390">
    <property type="entry name" value="MeTrfase_TrmA_AS"/>
</dbReference>
<evidence type="ECO:0000256" key="1">
    <source>
        <dbReference type="ARBA" id="ARBA00022603"/>
    </source>
</evidence>
<gene>
    <name evidence="5" type="ORF">ASZ90_004915</name>
</gene>
<protein>
    <submittedName>
        <fullName evidence="5">Rna methyltransferase, trma family</fullName>
    </submittedName>
</protein>
<keyword evidence="1 5" id="KW-0489">Methyltransferase</keyword>
<dbReference type="PROSITE" id="PS51687">
    <property type="entry name" value="SAM_MT_RNA_M5U"/>
    <property type="match status" value="1"/>
</dbReference>
<dbReference type="NCBIfam" id="TIGR00479">
    <property type="entry name" value="rumA"/>
    <property type="match status" value="1"/>
</dbReference>
<organism evidence="5">
    <name type="scientific">hydrocarbon metagenome</name>
    <dbReference type="NCBI Taxonomy" id="938273"/>
    <lineage>
        <taxon>unclassified sequences</taxon>
        <taxon>metagenomes</taxon>
        <taxon>ecological metagenomes</taxon>
    </lineage>
</organism>
<dbReference type="SUPFAM" id="SSF53335">
    <property type="entry name" value="S-adenosyl-L-methionine-dependent methyltransferases"/>
    <property type="match status" value="1"/>
</dbReference>
<dbReference type="InterPro" id="IPR002792">
    <property type="entry name" value="TRAM_dom"/>
</dbReference>
<proteinExistence type="predicted"/>
<dbReference type="EMBL" id="LNQE01000731">
    <property type="protein sequence ID" value="KUG25265.1"/>
    <property type="molecule type" value="Genomic_DNA"/>
</dbReference>
<dbReference type="Pfam" id="PF01938">
    <property type="entry name" value="TRAM"/>
    <property type="match status" value="1"/>
</dbReference>
<evidence type="ECO:0000259" key="4">
    <source>
        <dbReference type="PROSITE" id="PS50926"/>
    </source>
</evidence>
<dbReference type="GO" id="GO:0070475">
    <property type="term" value="P:rRNA base methylation"/>
    <property type="evidence" value="ECO:0007669"/>
    <property type="project" value="TreeGrafter"/>
</dbReference>
<evidence type="ECO:0000256" key="2">
    <source>
        <dbReference type="ARBA" id="ARBA00022679"/>
    </source>
</evidence>
<dbReference type="InterPro" id="IPR010280">
    <property type="entry name" value="U5_MeTrfase_fam"/>
</dbReference>
<evidence type="ECO:0000256" key="3">
    <source>
        <dbReference type="ARBA" id="ARBA00022691"/>
    </source>
</evidence>
<sequence length="474" mass="54674">MKKGDFLELEITGYAFEGKGIAKINRDDSDRKYVIFADGSYPGDRVKVELRRIKRSYAESKVIEVIDPSEERTQARCKYFGICGGCKQQDLRYDSQLKYKSEQVKDVFERIGGLRDFEILPIVPSKRTFYYRNKMEFSFADKRWLFPEEINNKDEITDQNFALGLHIPRMFDKVLDINECYLQSEESTKILNFTRDFFKPKNTTIYSTKTHEGYLRNLVIKQSHHINDLMVNLVTSKLDEQLFRKYTDELLKLEPKITTIVNNINEKKAQVAIGDFERVFHGNGVIFDKIGQFLFRISPNSFFQTNTIQAENLYKTALDFAEFSGDEIVYDLYSGAGTISIFISTHVKEVYAFESVEDAVKDAYTNLELNKITNVHFVLADLNKSFLPVLTEKLIPKPDVLISDPPRAGMNPKTISDVIELSPKKIVYVSCNPATQARDIKLLAEAGYKLIKIRPVDMFPHTYHIENVALLVKE</sequence>
<comment type="caution">
    <text evidence="5">The sequence shown here is derived from an EMBL/GenBank/DDBJ whole genome shotgun (WGS) entry which is preliminary data.</text>
</comment>
<dbReference type="PANTHER" id="PTHR11061">
    <property type="entry name" value="RNA M5U METHYLTRANSFERASE"/>
    <property type="match status" value="1"/>
</dbReference>
<dbReference type="AlphaFoldDB" id="A0A0W8FWQ1"/>
<keyword evidence="3" id="KW-0949">S-adenosyl-L-methionine</keyword>
<dbReference type="Gene3D" id="2.40.50.1070">
    <property type="match status" value="1"/>
</dbReference>
<dbReference type="PROSITE" id="PS01231">
    <property type="entry name" value="TRMA_2"/>
    <property type="match status" value="1"/>
</dbReference>
<dbReference type="FunFam" id="2.40.50.1070:FF:000003">
    <property type="entry name" value="23S rRNA (Uracil-5-)-methyltransferase RumA"/>
    <property type="match status" value="1"/>
</dbReference>
<dbReference type="PROSITE" id="PS01230">
    <property type="entry name" value="TRMA_1"/>
    <property type="match status" value="1"/>
</dbReference>